<feature type="active site" evidence="3">
    <location>
        <position position="193"/>
    </location>
</feature>
<dbReference type="Proteomes" id="UP000741863">
    <property type="component" value="Unassembled WGS sequence"/>
</dbReference>
<evidence type="ECO:0000313" key="6">
    <source>
        <dbReference type="EMBL" id="MBM7633458.1"/>
    </source>
</evidence>
<comment type="caution">
    <text evidence="6">The sequence shown here is derived from an EMBL/GenBank/DDBJ whole genome shotgun (WGS) entry which is preliminary data.</text>
</comment>
<dbReference type="GO" id="GO:0016787">
    <property type="term" value="F:hydrolase activity"/>
    <property type="evidence" value="ECO:0007669"/>
    <property type="project" value="UniProtKB-KW"/>
</dbReference>
<reference evidence="6 7" key="1">
    <citation type="submission" date="2021-01" db="EMBL/GenBank/DDBJ databases">
        <title>Genomic Encyclopedia of Type Strains, Phase IV (KMG-IV): sequencing the most valuable type-strain genomes for metagenomic binning, comparative biology and taxonomic classification.</title>
        <authorList>
            <person name="Goeker M."/>
        </authorList>
    </citation>
    <scope>NUCLEOTIDE SEQUENCE [LARGE SCALE GENOMIC DNA]</scope>
    <source>
        <strain evidence="6 7">DSM 25540</strain>
    </source>
</reference>
<dbReference type="EC" id="3.1.1.-" evidence="6"/>
<dbReference type="InterPro" id="IPR033140">
    <property type="entry name" value="Lipase_GDXG_put_SER_AS"/>
</dbReference>
<accession>A0ABS2PDI0</accession>
<keyword evidence="4" id="KW-1133">Transmembrane helix</keyword>
<gene>
    <name evidence="6" type="ORF">JOD17_002552</name>
</gene>
<dbReference type="RefSeq" id="WP_338028791.1">
    <property type="nucleotide sequence ID" value="NZ_JAFBEC010000007.1"/>
</dbReference>
<evidence type="ECO:0000256" key="1">
    <source>
        <dbReference type="ARBA" id="ARBA00010515"/>
    </source>
</evidence>
<dbReference type="PANTHER" id="PTHR48081:SF8">
    <property type="entry name" value="ALPHA_BETA HYDROLASE FOLD-3 DOMAIN-CONTAINING PROTEIN-RELATED"/>
    <property type="match status" value="1"/>
</dbReference>
<keyword evidence="4" id="KW-0812">Transmembrane</keyword>
<dbReference type="EMBL" id="JAFBEC010000007">
    <property type="protein sequence ID" value="MBM7633458.1"/>
    <property type="molecule type" value="Genomic_DNA"/>
</dbReference>
<proteinExistence type="inferred from homology"/>
<evidence type="ECO:0000256" key="2">
    <source>
        <dbReference type="ARBA" id="ARBA00022801"/>
    </source>
</evidence>
<dbReference type="Pfam" id="PF07859">
    <property type="entry name" value="Abhydrolase_3"/>
    <property type="match status" value="1"/>
</dbReference>
<comment type="similarity">
    <text evidence="1">Belongs to the 'GDXG' lipolytic enzyme family.</text>
</comment>
<name>A0ABS2PDI0_9BACL</name>
<protein>
    <submittedName>
        <fullName evidence="6">Acetyl esterase</fullName>
        <ecNumber evidence="6">3.1.1.-</ecNumber>
    </submittedName>
</protein>
<dbReference type="InterPro" id="IPR013094">
    <property type="entry name" value="AB_hydrolase_3"/>
</dbReference>
<sequence length="413" mass="45757">MSKLSTKTWNFIVMMVKVTIGLGMILSSFVSVWSNTSEGTLPAKTGVVLHAINNQLIVPSENLKAPEFLTRLTGTSNVRPSFYREDLTIPVSDGEFLDARMYAPIQSEDAPIIVYYHGGAFMEGYGSIQTHDNIVRALASRSGAIVISVGYRLAPKHIFPKAVEDAYDALLYIEQQAPVWGGDPGNITVAGDSAGGNIATVTAMKARDFNGPEITAQLLYYPLTTFHDYPLETREQYSSGQYLLSRSVMEKARATYTPGEDMWENPYVSPLDAKTTAGLPPAFIATAEFDPLRDEGELYAEKLFSDGVYVENLRYEGVMHGFLSFYEVMTTGNLAIDDSLAFLSSQWEEEEQVMVGFQVIDREAPSGFSRVREEVEAHVAAAYLLSIQFTQLFHTFVEQADGFFQSEISHEAE</sequence>
<evidence type="ECO:0000259" key="5">
    <source>
        <dbReference type="Pfam" id="PF07859"/>
    </source>
</evidence>
<feature type="domain" description="Alpha/beta hydrolase fold-3" evidence="5">
    <location>
        <begin position="113"/>
        <end position="323"/>
    </location>
</feature>
<evidence type="ECO:0000256" key="4">
    <source>
        <dbReference type="SAM" id="Phobius"/>
    </source>
</evidence>
<feature type="transmembrane region" description="Helical" evidence="4">
    <location>
        <begin position="12"/>
        <end position="33"/>
    </location>
</feature>
<evidence type="ECO:0000256" key="3">
    <source>
        <dbReference type="PROSITE-ProRule" id="PRU10038"/>
    </source>
</evidence>
<dbReference type="PROSITE" id="PS01174">
    <property type="entry name" value="LIPASE_GDXG_SER"/>
    <property type="match status" value="1"/>
</dbReference>
<dbReference type="Gene3D" id="3.40.50.1820">
    <property type="entry name" value="alpha/beta hydrolase"/>
    <property type="match status" value="1"/>
</dbReference>
<evidence type="ECO:0000313" key="7">
    <source>
        <dbReference type="Proteomes" id="UP000741863"/>
    </source>
</evidence>
<keyword evidence="2 6" id="KW-0378">Hydrolase</keyword>
<keyword evidence="4" id="KW-0472">Membrane</keyword>
<dbReference type="InterPro" id="IPR029058">
    <property type="entry name" value="AB_hydrolase_fold"/>
</dbReference>
<organism evidence="6 7">
    <name type="scientific">Geomicrobium sediminis</name>
    <dbReference type="NCBI Taxonomy" id="1347788"/>
    <lineage>
        <taxon>Bacteria</taxon>
        <taxon>Bacillati</taxon>
        <taxon>Bacillota</taxon>
        <taxon>Bacilli</taxon>
        <taxon>Bacillales</taxon>
        <taxon>Geomicrobium</taxon>
    </lineage>
</organism>
<dbReference type="SUPFAM" id="SSF53474">
    <property type="entry name" value="alpha/beta-Hydrolases"/>
    <property type="match status" value="1"/>
</dbReference>
<dbReference type="InterPro" id="IPR050300">
    <property type="entry name" value="GDXG_lipolytic_enzyme"/>
</dbReference>
<keyword evidence="7" id="KW-1185">Reference proteome</keyword>
<dbReference type="PANTHER" id="PTHR48081">
    <property type="entry name" value="AB HYDROLASE SUPERFAMILY PROTEIN C4A8.06C"/>
    <property type="match status" value="1"/>
</dbReference>